<proteinExistence type="predicted"/>
<dbReference type="EMBL" id="BLAU01000001">
    <property type="protein sequence ID" value="GET19876.1"/>
    <property type="molecule type" value="Genomic_DNA"/>
</dbReference>
<organism evidence="2 3">
    <name type="scientific">Prolixibacter denitrificans</name>
    <dbReference type="NCBI Taxonomy" id="1541063"/>
    <lineage>
        <taxon>Bacteria</taxon>
        <taxon>Pseudomonadati</taxon>
        <taxon>Bacteroidota</taxon>
        <taxon>Bacteroidia</taxon>
        <taxon>Marinilabiliales</taxon>
        <taxon>Prolixibacteraceae</taxon>
        <taxon>Prolixibacter</taxon>
    </lineage>
</organism>
<evidence type="ECO:0000313" key="3">
    <source>
        <dbReference type="Proteomes" id="UP000240621"/>
    </source>
</evidence>
<protein>
    <submittedName>
        <fullName evidence="2">Uncharacterized protein</fullName>
    </submittedName>
</protein>
<accession>A0A2P8CJX1</accession>
<sequence length="242" mass="27698">MSESTYQTTLNESVLMDVSKIFSAFVDELSKLISSVTLSSTGLAKSGIWRSVATKQKIETLIHLLSESMILYAEDAALKHWKRAELKMNDRAKKALSSSDRTFNQDELVRIFNINLNNLPASSFSVDEVESFSFDKRKLKAFLSGSFNKGVLSVRERVESITQYLIDDIEFIVKENIESAGSMASMDSHLRELMISMRYKRNRVFMSYLNMLSLLSKIAYIEAMLNRREILETIIPDYRSKN</sequence>
<keyword evidence="4" id="KW-1185">Reference proteome</keyword>
<dbReference type="RefSeq" id="WP_106540311.1">
    <property type="nucleotide sequence ID" value="NZ_BLAU01000001.1"/>
</dbReference>
<evidence type="ECO:0000313" key="1">
    <source>
        <dbReference type="EMBL" id="GET19876.1"/>
    </source>
</evidence>
<dbReference type="Proteomes" id="UP000396862">
    <property type="component" value="Unassembled WGS sequence"/>
</dbReference>
<dbReference type="Proteomes" id="UP000240621">
    <property type="component" value="Unassembled WGS sequence"/>
</dbReference>
<reference evidence="1 4" key="2">
    <citation type="submission" date="2019-10" db="EMBL/GenBank/DDBJ databases">
        <title>Prolixibacter strains distinguished by the presence of nitrate reductase genes were adept at nitrate-dependent anaerobic corrosion of metallic iron and carbon steel.</title>
        <authorList>
            <person name="Iino T."/>
            <person name="Shono N."/>
            <person name="Ito K."/>
            <person name="Nakamura R."/>
            <person name="Sueoka K."/>
            <person name="Harayama S."/>
            <person name="Ohkuma M."/>
        </authorList>
    </citation>
    <scope>NUCLEOTIDE SEQUENCE [LARGE SCALE GENOMIC DNA]</scope>
    <source>
        <strain evidence="1 4">MIC1-1</strain>
    </source>
</reference>
<reference evidence="2 3" key="1">
    <citation type="submission" date="2018-03" db="EMBL/GenBank/DDBJ databases">
        <title>Genomic Encyclopedia of Archaeal and Bacterial Type Strains, Phase II (KMG-II): from individual species to whole genera.</title>
        <authorList>
            <person name="Goeker M."/>
        </authorList>
    </citation>
    <scope>NUCLEOTIDE SEQUENCE [LARGE SCALE GENOMIC DNA]</scope>
    <source>
        <strain evidence="2 3">DSM 27267</strain>
    </source>
</reference>
<evidence type="ECO:0000313" key="4">
    <source>
        <dbReference type="Proteomes" id="UP000396862"/>
    </source>
</evidence>
<gene>
    <name evidence="2" type="ORF">CLV93_101206</name>
    <name evidence="1" type="ORF">JCM18694_01220</name>
</gene>
<comment type="caution">
    <text evidence="2">The sequence shown here is derived from an EMBL/GenBank/DDBJ whole genome shotgun (WGS) entry which is preliminary data.</text>
</comment>
<evidence type="ECO:0000313" key="2">
    <source>
        <dbReference type="EMBL" id="PSK85254.1"/>
    </source>
</evidence>
<name>A0A2P8CJX1_9BACT</name>
<dbReference type="EMBL" id="PYGC01000001">
    <property type="protein sequence ID" value="PSK85254.1"/>
    <property type="molecule type" value="Genomic_DNA"/>
</dbReference>
<dbReference type="AlphaFoldDB" id="A0A2P8CJX1"/>